<evidence type="ECO:0000256" key="3">
    <source>
        <dbReference type="ARBA" id="ARBA00023015"/>
    </source>
</evidence>
<feature type="domain" description="HTH myb-type" evidence="9">
    <location>
        <begin position="9"/>
        <end position="61"/>
    </location>
</feature>
<evidence type="ECO:0000256" key="4">
    <source>
        <dbReference type="ARBA" id="ARBA00023125"/>
    </source>
</evidence>
<keyword evidence="5" id="KW-0804">Transcription</keyword>
<dbReference type="AlphaFoldDB" id="A0A0D6R318"/>
<dbReference type="PANTHER" id="PTHR47994:SF5">
    <property type="entry name" value="F14D16.11-RELATED"/>
    <property type="match status" value="1"/>
</dbReference>
<feature type="region of interest" description="Disordered" evidence="7">
    <location>
        <begin position="119"/>
        <end position="157"/>
    </location>
</feature>
<feature type="domain" description="Myb-like" evidence="8">
    <location>
        <begin position="62"/>
        <end position="112"/>
    </location>
</feature>
<protein>
    <submittedName>
        <fullName evidence="10">Uncharacterized protein</fullName>
    </submittedName>
</protein>
<keyword evidence="2" id="KW-0677">Repeat</keyword>
<organism evidence="10">
    <name type="scientific">Araucaria cunninghamii</name>
    <name type="common">Hoop pine</name>
    <name type="synonym">Moreton Bay pine</name>
    <dbReference type="NCBI Taxonomy" id="56994"/>
    <lineage>
        <taxon>Eukaryota</taxon>
        <taxon>Viridiplantae</taxon>
        <taxon>Streptophyta</taxon>
        <taxon>Embryophyta</taxon>
        <taxon>Tracheophyta</taxon>
        <taxon>Spermatophyta</taxon>
        <taxon>Pinopsida</taxon>
        <taxon>Pinidae</taxon>
        <taxon>Conifers II</taxon>
        <taxon>Araucariales</taxon>
        <taxon>Araucariaceae</taxon>
        <taxon>Araucaria</taxon>
    </lineage>
</organism>
<evidence type="ECO:0000256" key="7">
    <source>
        <dbReference type="SAM" id="MobiDB-lite"/>
    </source>
</evidence>
<proteinExistence type="predicted"/>
<dbReference type="EMBL" id="GCKF01034914">
    <property type="protein sequence ID" value="JAG97101.1"/>
    <property type="molecule type" value="Transcribed_RNA"/>
</dbReference>
<dbReference type="FunFam" id="1.10.10.60:FF:000394">
    <property type="entry name" value="MYB transcription factor"/>
    <property type="match status" value="1"/>
</dbReference>
<dbReference type="InterPro" id="IPR009057">
    <property type="entry name" value="Homeodomain-like_sf"/>
</dbReference>
<name>A0A0D6R318_ARACU</name>
<feature type="compositionally biased region" description="Basic and acidic residues" evidence="7">
    <location>
        <begin position="143"/>
        <end position="153"/>
    </location>
</feature>
<comment type="subcellular location">
    <subcellularLocation>
        <location evidence="1">Nucleus</location>
    </subcellularLocation>
</comment>
<sequence length="338" mass="37993">MGRAPCCSKVGVNRGAWSAEEDNLLAKYIQAHGEGNWRALPKKSGLRRCGKSCRLRWLNYLRPCIKRGNITPDEEELIIRMHDLVGNRWSIIAGRVPGRTDNEIKNYWNTNLSKRLAKGEIDPKTHKLSGKDSSSSKSKRKQSKNEGDLDSKSGNKVQVSELIVPNVHNLKANLRMHGPKRDECRLSSPYSNANTSLCMAPSYNNSLADEKSDEVTENIRCCESEDGDNALHVMEHLGHVDECCETVGISHSAAHDDNKQKYDEFGDILGCFFDVGKAENEMCCSRMADAAMDFPWDDRSLKQMQQGEGAQNNLPSCDTEYCVNDAAAMWEPSLWYYH</sequence>
<keyword evidence="6" id="KW-0539">Nucleus</keyword>
<dbReference type="CDD" id="cd00167">
    <property type="entry name" value="SANT"/>
    <property type="match status" value="2"/>
</dbReference>
<dbReference type="SUPFAM" id="SSF46689">
    <property type="entry name" value="Homeodomain-like"/>
    <property type="match status" value="1"/>
</dbReference>
<evidence type="ECO:0000256" key="2">
    <source>
        <dbReference type="ARBA" id="ARBA00022737"/>
    </source>
</evidence>
<evidence type="ECO:0000313" key="10">
    <source>
        <dbReference type="EMBL" id="JAG97101.1"/>
    </source>
</evidence>
<evidence type="ECO:0000256" key="5">
    <source>
        <dbReference type="ARBA" id="ARBA00023163"/>
    </source>
</evidence>
<dbReference type="PROSITE" id="PS51294">
    <property type="entry name" value="HTH_MYB"/>
    <property type="match status" value="2"/>
</dbReference>
<evidence type="ECO:0000256" key="1">
    <source>
        <dbReference type="ARBA" id="ARBA00004123"/>
    </source>
</evidence>
<dbReference type="GO" id="GO:0005634">
    <property type="term" value="C:nucleus"/>
    <property type="evidence" value="ECO:0007669"/>
    <property type="project" value="UniProtKB-SubCell"/>
</dbReference>
<keyword evidence="4" id="KW-0238">DNA-binding</keyword>
<evidence type="ECO:0000256" key="6">
    <source>
        <dbReference type="ARBA" id="ARBA00023242"/>
    </source>
</evidence>
<dbReference type="PANTHER" id="PTHR47994">
    <property type="entry name" value="F14D16.11-RELATED"/>
    <property type="match status" value="1"/>
</dbReference>
<keyword evidence="3" id="KW-0805">Transcription regulation</keyword>
<dbReference type="InterPro" id="IPR017930">
    <property type="entry name" value="Myb_dom"/>
</dbReference>
<accession>A0A0D6R318</accession>
<feature type="domain" description="HTH myb-type" evidence="9">
    <location>
        <begin position="62"/>
        <end position="116"/>
    </location>
</feature>
<dbReference type="PROSITE" id="PS50090">
    <property type="entry name" value="MYB_LIKE"/>
    <property type="match status" value="2"/>
</dbReference>
<evidence type="ECO:0000259" key="9">
    <source>
        <dbReference type="PROSITE" id="PS51294"/>
    </source>
</evidence>
<dbReference type="Pfam" id="PF00249">
    <property type="entry name" value="Myb_DNA-binding"/>
    <property type="match status" value="2"/>
</dbReference>
<dbReference type="FunFam" id="1.10.10.60:FF:000015">
    <property type="entry name" value="Transcription factor RAX3"/>
    <property type="match status" value="1"/>
</dbReference>
<dbReference type="Gene3D" id="1.10.10.60">
    <property type="entry name" value="Homeodomain-like"/>
    <property type="match status" value="2"/>
</dbReference>
<dbReference type="InterPro" id="IPR001005">
    <property type="entry name" value="SANT/Myb"/>
</dbReference>
<dbReference type="SMART" id="SM00717">
    <property type="entry name" value="SANT"/>
    <property type="match status" value="2"/>
</dbReference>
<dbReference type="InterPro" id="IPR015495">
    <property type="entry name" value="Myb_TF_plants"/>
</dbReference>
<evidence type="ECO:0000259" key="8">
    <source>
        <dbReference type="PROSITE" id="PS50090"/>
    </source>
</evidence>
<reference evidence="10" key="1">
    <citation type="submission" date="2015-03" db="EMBL/GenBank/DDBJ databases">
        <title>A transcriptome of Araucaria cunninghamii, an australian fine timber species.</title>
        <authorList>
            <person name="Jing Yi C.J.Y."/>
            <person name="Yin San L.Y.S."/>
            <person name="Abdul Karim S.S."/>
            <person name="Wan Azmi N.N."/>
            <person name="Hercus R.R."/>
            <person name="Croft L.L."/>
        </authorList>
    </citation>
    <scope>NUCLEOTIDE SEQUENCE</scope>
    <source>
        <strain evidence="10">MI0301</strain>
        <tissue evidence="10">Leaf</tissue>
    </source>
</reference>
<feature type="domain" description="Myb-like" evidence="8">
    <location>
        <begin position="9"/>
        <end position="61"/>
    </location>
</feature>
<dbReference type="GO" id="GO:0000976">
    <property type="term" value="F:transcription cis-regulatory region binding"/>
    <property type="evidence" value="ECO:0007669"/>
    <property type="project" value="UniProtKB-ARBA"/>
</dbReference>